<reference evidence="1" key="1">
    <citation type="journal article" date="2018" name="Genome Biol. Evol.">
        <title>Genomics and development of Lentinus tigrinus, a white-rot wood-decaying mushroom with dimorphic fruiting bodies.</title>
        <authorList>
            <person name="Wu B."/>
            <person name="Xu Z."/>
            <person name="Knudson A."/>
            <person name="Carlson A."/>
            <person name="Chen N."/>
            <person name="Kovaka S."/>
            <person name="LaButti K."/>
            <person name="Lipzen A."/>
            <person name="Pennachio C."/>
            <person name="Riley R."/>
            <person name="Schakwitz W."/>
            <person name="Umezawa K."/>
            <person name="Ohm R.A."/>
            <person name="Grigoriev I.V."/>
            <person name="Nagy L.G."/>
            <person name="Gibbons J."/>
            <person name="Hibbett D."/>
        </authorList>
    </citation>
    <scope>NUCLEOTIDE SEQUENCE [LARGE SCALE GENOMIC DNA]</scope>
    <source>
        <strain evidence="1">ALCF2SS1-6</strain>
    </source>
</reference>
<evidence type="ECO:0000313" key="2">
    <source>
        <dbReference type="Proteomes" id="UP000313359"/>
    </source>
</evidence>
<organism evidence="1 2">
    <name type="scientific">Lentinus tigrinus ALCF2SS1-6</name>
    <dbReference type="NCBI Taxonomy" id="1328759"/>
    <lineage>
        <taxon>Eukaryota</taxon>
        <taxon>Fungi</taxon>
        <taxon>Dikarya</taxon>
        <taxon>Basidiomycota</taxon>
        <taxon>Agaricomycotina</taxon>
        <taxon>Agaricomycetes</taxon>
        <taxon>Polyporales</taxon>
        <taxon>Polyporaceae</taxon>
        <taxon>Lentinus</taxon>
    </lineage>
</organism>
<dbReference type="Proteomes" id="UP000313359">
    <property type="component" value="Unassembled WGS sequence"/>
</dbReference>
<proteinExistence type="predicted"/>
<gene>
    <name evidence="1" type="ORF">L227DRAFT_602769</name>
</gene>
<protein>
    <submittedName>
        <fullName evidence="1">Uncharacterized protein</fullName>
    </submittedName>
</protein>
<dbReference type="EMBL" id="ML122285">
    <property type="protein sequence ID" value="RPD56773.1"/>
    <property type="molecule type" value="Genomic_DNA"/>
</dbReference>
<accession>A0A5C2S073</accession>
<evidence type="ECO:0000313" key="1">
    <source>
        <dbReference type="EMBL" id="RPD56773.1"/>
    </source>
</evidence>
<dbReference type="AlphaFoldDB" id="A0A5C2S073"/>
<sequence>MTGFIGQNSFATGFATCSHTLPSLATFFPLLHLSAPRSTCLPPIAINCHLLPSQHRFRLPARPCHSRSTSSSTYSRLAPFCTILPLFAHLST</sequence>
<name>A0A5C2S073_9APHY</name>
<keyword evidence="2" id="KW-1185">Reference proteome</keyword>